<evidence type="ECO:0000256" key="1">
    <source>
        <dbReference type="ARBA" id="ARBA00009104"/>
    </source>
</evidence>
<keyword evidence="5" id="KW-0067">ATP-binding</keyword>
<gene>
    <name evidence="9" type="ORF">NSA17_08190</name>
</gene>
<dbReference type="Pfam" id="PF06414">
    <property type="entry name" value="Zeta_toxin"/>
    <property type="match status" value="1"/>
</dbReference>
<comment type="catalytic activity">
    <reaction evidence="7">
        <text>UDP-N-acetyl-alpha-D-glucosamine + ATP = UDP-N-acetyl-alpha-D-glucosamine 3'-phosphate + ADP + H(+)</text>
        <dbReference type="Rhea" id="RHEA:32671"/>
        <dbReference type="ChEBI" id="CHEBI:15378"/>
        <dbReference type="ChEBI" id="CHEBI:30616"/>
        <dbReference type="ChEBI" id="CHEBI:57705"/>
        <dbReference type="ChEBI" id="CHEBI:64353"/>
        <dbReference type="ChEBI" id="CHEBI:456216"/>
        <dbReference type="EC" id="2.7.1.176"/>
    </reaction>
</comment>
<dbReference type="InterPro" id="IPR027417">
    <property type="entry name" value="P-loop_NTPase"/>
</dbReference>
<proteinExistence type="inferred from homology"/>
<dbReference type="SUPFAM" id="SSF52540">
    <property type="entry name" value="P-loop containing nucleoside triphosphate hydrolases"/>
    <property type="match status" value="1"/>
</dbReference>
<dbReference type="AlphaFoldDB" id="A0AAW5LV53"/>
<evidence type="ECO:0000256" key="7">
    <source>
        <dbReference type="ARBA" id="ARBA00048178"/>
    </source>
</evidence>
<dbReference type="RefSeq" id="WP_257579195.1">
    <property type="nucleotide sequence ID" value="NZ_JANKAU010000010.1"/>
</dbReference>
<evidence type="ECO:0000259" key="8">
    <source>
        <dbReference type="Pfam" id="PF06414"/>
    </source>
</evidence>
<accession>A0AAW5LV53</accession>
<evidence type="ECO:0000256" key="2">
    <source>
        <dbReference type="ARBA" id="ARBA00011963"/>
    </source>
</evidence>
<keyword evidence="3" id="KW-1277">Toxin-antitoxin system</keyword>
<keyword evidence="4" id="KW-0547">Nucleotide-binding</keyword>
<dbReference type="Proteomes" id="UP001206357">
    <property type="component" value="Unassembled WGS sequence"/>
</dbReference>
<evidence type="ECO:0000256" key="4">
    <source>
        <dbReference type="ARBA" id="ARBA00022741"/>
    </source>
</evidence>
<name>A0AAW5LV53_LACJH</name>
<organism evidence="9 10">
    <name type="scientific">Lactobacillus johnsonii</name>
    <dbReference type="NCBI Taxonomy" id="33959"/>
    <lineage>
        <taxon>Bacteria</taxon>
        <taxon>Bacillati</taxon>
        <taxon>Bacillota</taxon>
        <taxon>Bacilli</taxon>
        <taxon>Lactobacillales</taxon>
        <taxon>Lactobacillaceae</taxon>
        <taxon>Lactobacillus</taxon>
    </lineage>
</organism>
<protein>
    <recommendedName>
        <fullName evidence="6">UDP-N-acetylglucosamine kinase</fullName>
        <ecNumber evidence="2">2.7.1.176</ecNumber>
    </recommendedName>
    <alternativeName>
        <fullName evidence="6">UDP-N-acetylglucosamine kinase</fullName>
    </alternativeName>
</protein>
<dbReference type="PANTHER" id="PTHR39206:SF1">
    <property type="entry name" value="SLL8004 PROTEIN"/>
    <property type="match status" value="1"/>
</dbReference>
<dbReference type="EC" id="2.7.1.176" evidence="2"/>
<sequence length="220" mass="25607">MPRMVIVAGSNGAGKSTYYTVNNEDSNDSNAFYKSKHINADEILRASGGNWRNNIDNLKAMRQEFREIKQCINNKKSFNFETTLAATPKTYLNILKSAKAKGFTTELIYVGVENVDLVKDRINERVKKGGHGIPNALVDKRFEKSLHNLPTLITQFDIVHLYDNTKEFQEIYYRNKSRVKINESNTFPEFRWSKQAIKTDILNQETIKKRLFERQHRLER</sequence>
<feature type="domain" description="Zeta toxin" evidence="8">
    <location>
        <begin position="2"/>
        <end position="172"/>
    </location>
</feature>
<comment type="similarity">
    <text evidence="1">Belongs to the zeta toxin family.</text>
</comment>
<dbReference type="EMBL" id="JANKAU010000010">
    <property type="protein sequence ID" value="MCR1915408.1"/>
    <property type="molecule type" value="Genomic_DNA"/>
</dbReference>
<evidence type="ECO:0000256" key="5">
    <source>
        <dbReference type="ARBA" id="ARBA00022840"/>
    </source>
</evidence>
<dbReference type="InterPro" id="IPR010488">
    <property type="entry name" value="Zeta_toxin_domain"/>
</dbReference>
<comment type="caution">
    <text evidence="9">The sequence shown here is derived from an EMBL/GenBank/DDBJ whole genome shotgun (WGS) entry which is preliminary data.</text>
</comment>
<evidence type="ECO:0000256" key="3">
    <source>
        <dbReference type="ARBA" id="ARBA00022649"/>
    </source>
</evidence>
<evidence type="ECO:0000313" key="9">
    <source>
        <dbReference type="EMBL" id="MCR1915408.1"/>
    </source>
</evidence>
<reference evidence="9" key="1">
    <citation type="submission" date="2022-07" db="EMBL/GenBank/DDBJ databases">
        <title>Enhanced cultured diversity of the mouse gut microbiota enables custom-made synthetic communities.</title>
        <authorList>
            <person name="Afrizal A."/>
        </authorList>
    </citation>
    <scope>NUCLEOTIDE SEQUENCE</scope>
    <source>
        <strain evidence="9">DSM 100219</strain>
    </source>
</reference>
<dbReference type="PANTHER" id="PTHR39206">
    <property type="entry name" value="SLL8004 PROTEIN"/>
    <property type="match status" value="1"/>
</dbReference>
<dbReference type="GO" id="GO:0016301">
    <property type="term" value="F:kinase activity"/>
    <property type="evidence" value="ECO:0007669"/>
    <property type="project" value="InterPro"/>
</dbReference>
<evidence type="ECO:0000256" key="6">
    <source>
        <dbReference type="ARBA" id="ARBA00032897"/>
    </source>
</evidence>
<evidence type="ECO:0000313" key="10">
    <source>
        <dbReference type="Proteomes" id="UP001206357"/>
    </source>
</evidence>
<dbReference type="GO" id="GO:0005524">
    <property type="term" value="F:ATP binding"/>
    <property type="evidence" value="ECO:0007669"/>
    <property type="project" value="UniProtKB-KW"/>
</dbReference>
<dbReference type="Gene3D" id="3.40.50.300">
    <property type="entry name" value="P-loop containing nucleotide triphosphate hydrolases"/>
    <property type="match status" value="1"/>
</dbReference>